<keyword evidence="1" id="KW-1133">Transmembrane helix</keyword>
<dbReference type="EMBL" id="HE796683">
    <property type="protein sequence ID" value="CCH00332.1"/>
    <property type="molecule type" value="Genomic_DNA"/>
</dbReference>
<evidence type="ECO:0008006" key="4">
    <source>
        <dbReference type="Google" id="ProtNLM"/>
    </source>
</evidence>
<dbReference type="STRING" id="1166018.FAES_2323"/>
<keyword evidence="1" id="KW-0812">Transmembrane</keyword>
<sequence length="188" mass="21658">MRLLTTRLPPSPPYRIITSSMTPSMTPSTISPSLMNNPRRLRLLIGLVIALAALNIGLLSWLWLKPGRAAFGRNRLTNPTFLADTLKFDAGQRQQLDSLQKRYFGEIRPRFRQLRNDRKAYFRLVDATFSAEQRRTQRLAFYQKSAELDSITLAHFDNVAALCTPPQRQLLGKLLTDMPRRTFRRASR</sequence>
<name>I0K879_9BACT</name>
<dbReference type="Gene3D" id="1.20.120.1490">
    <property type="match status" value="1"/>
</dbReference>
<accession>I0K879</accession>
<organism evidence="2 3">
    <name type="scientific">Fibrella aestuarina BUZ 2</name>
    <dbReference type="NCBI Taxonomy" id="1166018"/>
    <lineage>
        <taxon>Bacteria</taxon>
        <taxon>Pseudomonadati</taxon>
        <taxon>Bacteroidota</taxon>
        <taxon>Cytophagia</taxon>
        <taxon>Cytophagales</taxon>
        <taxon>Spirosomataceae</taxon>
        <taxon>Fibrella</taxon>
    </lineage>
</organism>
<dbReference type="Proteomes" id="UP000011058">
    <property type="component" value="Chromosome"/>
</dbReference>
<keyword evidence="3" id="KW-1185">Reference proteome</keyword>
<dbReference type="HOGENOM" id="CLU_1439139_0_0_10"/>
<keyword evidence="1" id="KW-0472">Membrane</keyword>
<proteinExistence type="predicted"/>
<protein>
    <recommendedName>
        <fullName evidence="4">Periplasmic heavy metal sensor</fullName>
    </recommendedName>
</protein>
<reference evidence="2 3" key="1">
    <citation type="journal article" date="2012" name="J. Bacteriol.">
        <title>Genome Sequence of Fibrella aestuarina BUZ 2T, a Filamentous Marine Bacterium.</title>
        <authorList>
            <person name="Filippini M."/>
            <person name="Qi W."/>
            <person name="Blom J."/>
            <person name="Goesmann A."/>
            <person name="Smits T.H."/>
            <person name="Bagheri H.C."/>
        </authorList>
    </citation>
    <scope>NUCLEOTIDE SEQUENCE [LARGE SCALE GENOMIC DNA]</scope>
    <source>
        <strain evidence="3">BUZ 2T</strain>
    </source>
</reference>
<dbReference type="KEGG" id="fae:FAES_2323"/>
<evidence type="ECO:0000313" key="3">
    <source>
        <dbReference type="Proteomes" id="UP000011058"/>
    </source>
</evidence>
<gene>
    <name evidence="2" type="ORF">FAES_2323</name>
</gene>
<evidence type="ECO:0000256" key="1">
    <source>
        <dbReference type="SAM" id="Phobius"/>
    </source>
</evidence>
<dbReference type="AlphaFoldDB" id="I0K879"/>
<feature type="transmembrane region" description="Helical" evidence="1">
    <location>
        <begin position="43"/>
        <end position="64"/>
    </location>
</feature>
<dbReference type="eggNOG" id="COG3678">
    <property type="taxonomic scope" value="Bacteria"/>
</dbReference>
<evidence type="ECO:0000313" key="2">
    <source>
        <dbReference type="EMBL" id="CCH00332.1"/>
    </source>
</evidence>